<gene>
    <name evidence="2" type="ORF">EYF80_053922</name>
</gene>
<proteinExistence type="predicted"/>
<dbReference type="AlphaFoldDB" id="A0A4Z2F489"/>
<evidence type="ECO:0000313" key="3">
    <source>
        <dbReference type="Proteomes" id="UP000314294"/>
    </source>
</evidence>
<reference evidence="2 3" key="1">
    <citation type="submission" date="2019-03" db="EMBL/GenBank/DDBJ databases">
        <title>First draft genome of Liparis tanakae, snailfish: a comprehensive survey of snailfish specific genes.</title>
        <authorList>
            <person name="Kim W."/>
            <person name="Song I."/>
            <person name="Jeong J.-H."/>
            <person name="Kim D."/>
            <person name="Kim S."/>
            <person name="Ryu S."/>
            <person name="Song J.Y."/>
            <person name="Lee S.K."/>
        </authorList>
    </citation>
    <scope>NUCLEOTIDE SEQUENCE [LARGE SCALE GENOMIC DNA]</scope>
    <source>
        <tissue evidence="2">Muscle</tissue>
    </source>
</reference>
<dbReference type="Proteomes" id="UP000314294">
    <property type="component" value="Unassembled WGS sequence"/>
</dbReference>
<name>A0A4Z2F489_9TELE</name>
<evidence type="ECO:0000256" key="1">
    <source>
        <dbReference type="SAM" id="MobiDB-lite"/>
    </source>
</evidence>
<protein>
    <submittedName>
        <fullName evidence="2">Uncharacterized protein</fullName>
    </submittedName>
</protein>
<accession>A0A4Z2F489</accession>
<comment type="caution">
    <text evidence="2">The sequence shown here is derived from an EMBL/GenBank/DDBJ whole genome shotgun (WGS) entry which is preliminary data.</text>
</comment>
<dbReference type="EMBL" id="SRLO01001687">
    <property type="protein sequence ID" value="TNN35915.1"/>
    <property type="molecule type" value="Genomic_DNA"/>
</dbReference>
<organism evidence="2 3">
    <name type="scientific">Liparis tanakae</name>
    <name type="common">Tanaka's snailfish</name>
    <dbReference type="NCBI Taxonomy" id="230148"/>
    <lineage>
        <taxon>Eukaryota</taxon>
        <taxon>Metazoa</taxon>
        <taxon>Chordata</taxon>
        <taxon>Craniata</taxon>
        <taxon>Vertebrata</taxon>
        <taxon>Euteleostomi</taxon>
        <taxon>Actinopterygii</taxon>
        <taxon>Neopterygii</taxon>
        <taxon>Teleostei</taxon>
        <taxon>Neoteleostei</taxon>
        <taxon>Acanthomorphata</taxon>
        <taxon>Eupercaria</taxon>
        <taxon>Perciformes</taxon>
        <taxon>Cottioidei</taxon>
        <taxon>Cottales</taxon>
        <taxon>Liparidae</taxon>
        <taxon>Liparis</taxon>
    </lineage>
</organism>
<evidence type="ECO:0000313" key="2">
    <source>
        <dbReference type="EMBL" id="TNN35915.1"/>
    </source>
</evidence>
<feature type="compositionally biased region" description="Polar residues" evidence="1">
    <location>
        <begin position="85"/>
        <end position="94"/>
    </location>
</feature>
<sequence length="94" mass="10164">MVVSLNTNQYSLYGRSNSVGQSALERDLQVGQGGLDFIDFRLVGVVQRFTRQGWCRSASASGKDSRLKTKTGDSPPTRSGRGPNPSKSLSLSRS</sequence>
<keyword evidence="3" id="KW-1185">Reference proteome</keyword>
<feature type="region of interest" description="Disordered" evidence="1">
    <location>
        <begin position="56"/>
        <end position="94"/>
    </location>
</feature>